<feature type="transmembrane region" description="Helical" evidence="12">
    <location>
        <begin position="129"/>
        <end position="150"/>
    </location>
</feature>
<feature type="domain" description="G-protein coupled receptors family 2 profile 2" evidence="14">
    <location>
        <begin position="127"/>
        <end position="387"/>
    </location>
</feature>
<keyword evidence="5 12" id="KW-1133">Transmembrane helix</keyword>
<evidence type="ECO:0000256" key="5">
    <source>
        <dbReference type="ARBA" id="ARBA00022989"/>
    </source>
</evidence>
<dbReference type="RefSeq" id="XP_022653897.1">
    <property type="nucleotide sequence ID" value="XM_022798162.1"/>
</dbReference>
<feature type="transmembrane region" description="Helical" evidence="12">
    <location>
        <begin position="363"/>
        <end position="386"/>
    </location>
</feature>
<dbReference type="GO" id="GO:0008528">
    <property type="term" value="F:G protein-coupled peptide receptor activity"/>
    <property type="evidence" value="ECO:0007669"/>
    <property type="project" value="TreeGrafter"/>
</dbReference>
<dbReference type="InParanoid" id="A0A7M7JLN9"/>
<dbReference type="FunCoup" id="A0A7M7JLN9">
    <property type="interactions" value="247"/>
</dbReference>
<keyword evidence="4 12" id="KW-0812">Transmembrane</keyword>
<comment type="subcellular location">
    <subcellularLocation>
        <location evidence="1">Cell membrane</location>
        <topology evidence="1">Multi-pass membrane protein</topology>
    </subcellularLocation>
</comment>
<dbReference type="SMART" id="SM00008">
    <property type="entry name" value="HormR"/>
    <property type="match status" value="1"/>
</dbReference>
<feature type="compositionally biased region" description="Polar residues" evidence="11">
    <location>
        <begin position="520"/>
        <end position="532"/>
    </location>
</feature>
<dbReference type="KEGG" id="vde:111247358"/>
<evidence type="ECO:0000259" key="14">
    <source>
        <dbReference type="PROSITE" id="PS50261"/>
    </source>
</evidence>
<keyword evidence="9" id="KW-0325">Glycoprotein</keyword>
<dbReference type="PANTHER" id="PTHR45620">
    <property type="entry name" value="PDF RECEPTOR-LIKE PROTEIN-RELATED"/>
    <property type="match status" value="1"/>
</dbReference>
<evidence type="ECO:0000256" key="10">
    <source>
        <dbReference type="ARBA" id="ARBA00023224"/>
    </source>
</evidence>
<evidence type="ECO:0000256" key="9">
    <source>
        <dbReference type="ARBA" id="ARBA00023180"/>
    </source>
</evidence>
<evidence type="ECO:0000313" key="16">
    <source>
        <dbReference type="Proteomes" id="UP000594260"/>
    </source>
</evidence>
<dbReference type="GeneID" id="111247358"/>
<dbReference type="EnsemblMetazoa" id="XM_022798162">
    <property type="protein sequence ID" value="XP_022653897"/>
    <property type="gene ID" value="LOC111247358"/>
</dbReference>
<organism evidence="15 16">
    <name type="scientific">Varroa destructor</name>
    <name type="common">Honeybee mite</name>
    <dbReference type="NCBI Taxonomy" id="109461"/>
    <lineage>
        <taxon>Eukaryota</taxon>
        <taxon>Metazoa</taxon>
        <taxon>Ecdysozoa</taxon>
        <taxon>Arthropoda</taxon>
        <taxon>Chelicerata</taxon>
        <taxon>Arachnida</taxon>
        <taxon>Acari</taxon>
        <taxon>Parasitiformes</taxon>
        <taxon>Mesostigmata</taxon>
        <taxon>Gamasina</taxon>
        <taxon>Dermanyssoidea</taxon>
        <taxon>Varroidae</taxon>
        <taxon>Varroa</taxon>
    </lineage>
</organism>
<accession>A0A7M7JLN9</accession>
<proteinExistence type="inferred from homology"/>
<keyword evidence="8" id="KW-0675">Receptor</keyword>
<reference evidence="15" key="1">
    <citation type="submission" date="2021-01" db="UniProtKB">
        <authorList>
            <consortium name="EnsemblMetazoa"/>
        </authorList>
    </citation>
    <scope>IDENTIFICATION</scope>
</reference>
<dbReference type="Gene3D" id="1.20.1070.10">
    <property type="entry name" value="Rhodopsin 7-helix transmembrane proteins"/>
    <property type="match status" value="1"/>
</dbReference>
<evidence type="ECO:0000256" key="7">
    <source>
        <dbReference type="ARBA" id="ARBA00023136"/>
    </source>
</evidence>
<name>A0A7M7JLN9_VARDE</name>
<dbReference type="GO" id="GO:0005886">
    <property type="term" value="C:plasma membrane"/>
    <property type="evidence" value="ECO:0007669"/>
    <property type="project" value="UniProtKB-SubCell"/>
</dbReference>
<keyword evidence="10" id="KW-0807">Transducer</keyword>
<dbReference type="Pfam" id="PF02793">
    <property type="entry name" value="HRM"/>
    <property type="match status" value="1"/>
</dbReference>
<dbReference type="Gene3D" id="4.10.1240.10">
    <property type="entry name" value="GPCR, family 2, extracellular hormone receptor domain"/>
    <property type="match status" value="1"/>
</dbReference>
<dbReference type="Pfam" id="PF00002">
    <property type="entry name" value="7tm_2"/>
    <property type="match status" value="1"/>
</dbReference>
<sequence length="542" mass="61755">METDEDMMKRFLAEAKRNCLSIANNGNDSSNEFNEVTSFDRCPREWDGFLCWPSSPASQSVQLRCPDMLYAFDTSQFASRTCGDNGTWTLVKITPIGPLFTNYTMCTLATQDHINTIEAFQPHIRMIKFLARIGYGVSLVSLICALIILISIKRLRCPRNCLHMNLFTSFILRAAIFLLKDRMFISGVGLYGTFDDNQKSICCKLFLAMFHYTLMANYCWILMEGLYLHSLVFHSLGNDPSSISKYTIMGWGLPVLFIAPWSLARALWENKLCWTTNKIGWHEWIIRGPITLSIVVNFILFVNITRVLFVKMFASQAPVAKRYKYRKWFKSTLVLVPLFGSHYSLLLVASIAADLLSPQVEVYWMYIDQTFSSFQGVLVALLYCFFNTEVNEAIRFVLRRNPHFFYMRKLLNTKRNVEAGQDGSVRSRAMRRSRSMENSCERSDLFVHDHSSNPFARKLSTTSYTDAVLAHPVVAHPGPLPHLQSIVHGVHVHGLHVHAQPAGNNRLQVMPELHILTAEVSTSMSRSGSPREQASDPRSMPV</sequence>
<evidence type="ECO:0000256" key="3">
    <source>
        <dbReference type="ARBA" id="ARBA00022475"/>
    </source>
</evidence>
<evidence type="ECO:0000256" key="8">
    <source>
        <dbReference type="ARBA" id="ARBA00023170"/>
    </source>
</evidence>
<evidence type="ECO:0000256" key="11">
    <source>
        <dbReference type="SAM" id="MobiDB-lite"/>
    </source>
</evidence>
<evidence type="ECO:0000256" key="1">
    <source>
        <dbReference type="ARBA" id="ARBA00004651"/>
    </source>
</evidence>
<dbReference type="PROSITE" id="PS00649">
    <property type="entry name" value="G_PROTEIN_RECEP_F2_1"/>
    <property type="match status" value="1"/>
</dbReference>
<feature type="region of interest" description="Disordered" evidence="11">
    <location>
        <begin position="520"/>
        <end position="542"/>
    </location>
</feature>
<evidence type="ECO:0000256" key="12">
    <source>
        <dbReference type="SAM" id="Phobius"/>
    </source>
</evidence>
<dbReference type="InterPro" id="IPR000832">
    <property type="entry name" value="GPCR_2_secretin-like"/>
</dbReference>
<keyword evidence="6" id="KW-0297">G-protein coupled receptor</keyword>
<dbReference type="SUPFAM" id="SSF81321">
    <property type="entry name" value="Family A G protein-coupled receptor-like"/>
    <property type="match status" value="1"/>
</dbReference>
<dbReference type="OMA" id="YTWIYKA"/>
<dbReference type="GO" id="GO:0017046">
    <property type="term" value="F:peptide hormone binding"/>
    <property type="evidence" value="ECO:0007669"/>
    <property type="project" value="TreeGrafter"/>
</dbReference>
<feature type="transmembrane region" description="Helical" evidence="12">
    <location>
        <begin position="288"/>
        <end position="310"/>
    </location>
</feature>
<evidence type="ECO:0000256" key="6">
    <source>
        <dbReference type="ARBA" id="ARBA00023040"/>
    </source>
</evidence>
<dbReference type="PROSITE" id="PS50261">
    <property type="entry name" value="G_PROTEIN_RECEP_F2_4"/>
    <property type="match status" value="1"/>
</dbReference>
<feature type="transmembrane region" description="Helical" evidence="12">
    <location>
        <begin position="248"/>
        <end position="268"/>
    </location>
</feature>
<dbReference type="GO" id="GO:0007188">
    <property type="term" value="P:adenylate cyclase-modulating G protein-coupled receptor signaling pathway"/>
    <property type="evidence" value="ECO:0007669"/>
    <property type="project" value="TreeGrafter"/>
</dbReference>
<dbReference type="OrthoDB" id="6433780at2759"/>
<evidence type="ECO:0000313" key="15">
    <source>
        <dbReference type="EnsemblMetazoa" id="XP_022653897"/>
    </source>
</evidence>
<dbReference type="GO" id="GO:0007166">
    <property type="term" value="P:cell surface receptor signaling pathway"/>
    <property type="evidence" value="ECO:0007669"/>
    <property type="project" value="InterPro"/>
</dbReference>
<protein>
    <submittedName>
        <fullName evidence="15">Uncharacterized protein</fullName>
    </submittedName>
</protein>
<evidence type="ECO:0000256" key="4">
    <source>
        <dbReference type="ARBA" id="ARBA00022692"/>
    </source>
</evidence>
<evidence type="ECO:0000259" key="13">
    <source>
        <dbReference type="PROSITE" id="PS50227"/>
    </source>
</evidence>
<feature type="transmembrane region" description="Helical" evidence="12">
    <location>
        <begin position="215"/>
        <end position="236"/>
    </location>
</feature>
<dbReference type="InterPro" id="IPR036445">
    <property type="entry name" value="GPCR_2_extracell_dom_sf"/>
</dbReference>
<dbReference type="PROSITE" id="PS50227">
    <property type="entry name" value="G_PROTEIN_RECEP_F2_3"/>
    <property type="match status" value="1"/>
</dbReference>
<feature type="transmembrane region" description="Helical" evidence="12">
    <location>
        <begin position="331"/>
        <end position="351"/>
    </location>
</feature>
<evidence type="ECO:0000256" key="2">
    <source>
        <dbReference type="ARBA" id="ARBA00005314"/>
    </source>
</evidence>
<keyword evidence="16" id="KW-1185">Reference proteome</keyword>
<dbReference type="InterPro" id="IPR001879">
    <property type="entry name" value="GPCR_2_extracellular_dom"/>
</dbReference>
<dbReference type="SUPFAM" id="SSF111418">
    <property type="entry name" value="Hormone receptor domain"/>
    <property type="match status" value="1"/>
</dbReference>
<dbReference type="AlphaFoldDB" id="A0A7M7JLN9"/>
<dbReference type="PRINTS" id="PR00249">
    <property type="entry name" value="GPCRSECRETIN"/>
</dbReference>
<dbReference type="PROSITE" id="PS00650">
    <property type="entry name" value="G_PROTEIN_RECEP_F2_2"/>
    <property type="match status" value="1"/>
</dbReference>
<keyword evidence="7 12" id="KW-0472">Membrane</keyword>
<feature type="domain" description="G-protein coupled receptors family 2 profile 1" evidence="13">
    <location>
        <begin position="18"/>
        <end position="110"/>
    </location>
</feature>
<keyword evidence="3" id="KW-1003">Cell membrane</keyword>
<dbReference type="InterPro" id="IPR017983">
    <property type="entry name" value="GPCR_2_secretin-like_CS"/>
</dbReference>
<dbReference type="InterPro" id="IPR050332">
    <property type="entry name" value="GPCR_2"/>
</dbReference>
<dbReference type="Proteomes" id="UP000594260">
    <property type="component" value="Unplaced"/>
</dbReference>
<dbReference type="InterPro" id="IPR017981">
    <property type="entry name" value="GPCR_2-like_7TM"/>
</dbReference>
<comment type="similarity">
    <text evidence="2">Belongs to the G-protein coupled receptor 2 family.</text>
</comment>
<dbReference type="PANTHER" id="PTHR45620:SF1">
    <property type="entry name" value="G-PROTEIN COUPLED RECEPTORS FAMILY 2 PROFILE 2 DOMAIN-CONTAINING PROTEIN"/>
    <property type="match status" value="1"/>
</dbReference>